<keyword evidence="4" id="KW-0862">Zinc</keyword>
<evidence type="ECO:0000256" key="3">
    <source>
        <dbReference type="ARBA" id="ARBA00022801"/>
    </source>
</evidence>
<evidence type="ECO:0000313" key="6">
    <source>
        <dbReference type="EMBL" id="ASV75400.1"/>
    </source>
</evidence>
<comment type="similarity">
    <text evidence="5">Belongs to the creatininase superfamily.</text>
</comment>
<reference evidence="6 7" key="1">
    <citation type="journal article" name="Front. Microbiol.">
        <title>Sugar Metabolism of the First Thermophilic Planctomycete Thermogutta terrifontis: Comparative Genomic and Transcriptomic Approaches.</title>
        <authorList>
            <person name="Elcheninov A.G."/>
            <person name="Menzel P."/>
            <person name="Gudbergsdottir S.R."/>
            <person name="Slesarev A.I."/>
            <person name="Kadnikov V.V."/>
            <person name="Krogh A."/>
            <person name="Bonch-Osmolovskaya E.A."/>
            <person name="Peng X."/>
            <person name="Kublanov I.V."/>
        </authorList>
    </citation>
    <scope>NUCLEOTIDE SEQUENCE [LARGE SCALE GENOMIC DNA]</scope>
    <source>
        <strain evidence="6 7">R1</strain>
    </source>
</reference>
<proteinExistence type="inferred from homology"/>
<evidence type="ECO:0000256" key="1">
    <source>
        <dbReference type="ARBA" id="ARBA00001947"/>
    </source>
</evidence>
<dbReference type="RefSeq" id="WP_095415473.1">
    <property type="nucleotide sequence ID" value="NZ_CP018477.1"/>
</dbReference>
<evidence type="ECO:0000256" key="4">
    <source>
        <dbReference type="ARBA" id="ARBA00022833"/>
    </source>
</evidence>
<keyword evidence="3 6" id="KW-0378">Hydrolase</keyword>
<dbReference type="PANTHER" id="PTHR35005">
    <property type="entry name" value="3-DEHYDRO-SCYLLO-INOSOSE HYDROLASE"/>
    <property type="match status" value="1"/>
</dbReference>
<dbReference type="OrthoDB" id="9801445at2"/>
<dbReference type="Pfam" id="PF02633">
    <property type="entry name" value="Creatininase"/>
    <property type="match status" value="1"/>
</dbReference>
<keyword evidence="2" id="KW-0479">Metal-binding</keyword>
<accession>A0A286RHH1</accession>
<dbReference type="Proteomes" id="UP000215086">
    <property type="component" value="Chromosome"/>
</dbReference>
<keyword evidence="7" id="KW-1185">Reference proteome</keyword>
<protein>
    <submittedName>
        <fullName evidence="6">Creatinine amidohydrolase</fullName>
        <ecNumber evidence="6">3.5.2.10</ecNumber>
    </submittedName>
</protein>
<gene>
    <name evidence="6" type="ORF">THTE_2798</name>
</gene>
<evidence type="ECO:0000256" key="2">
    <source>
        <dbReference type="ARBA" id="ARBA00022723"/>
    </source>
</evidence>
<dbReference type="EMBL" id="CP018477">
    <property type="protein sequence ID" value="ASV75400.1"/>
    <property type="molecule type" value="Genomic_DNA"/>
</dbReference>
<dbReference type="PANTHER" id="PTHR35005:SF1">
    <property type="entry name" value="2-AMINO-5-FORMYLAMINO-6-RIBOSYLAMINOPYRIMIDIN-4(3H)-ONE 5'-MONOPHOSPHATE DEFORMYLASE"/>
    <property type="match status" value="1"/>
</dbReference>
<dbReference type="GO" id="GO:0016811">
    <property type="term" value="F:hydrolase activity, acting on carbon-nitrogen (but not peptide) bonds, in linear amides"/>
    <property type="evidence" value="ECO:0007669"/>
    <property type="project" value="TreeGrafter"/>
</dbReference>
<dbReference type="EC" id="3.5.2.10" evidence="6"/>
<evidence type="ECO:0000313" key="7">
    <source>
        <dbReference type="Proteomes" id="UP000215086"/>
    </source>
</evidence>
<name>A0A286RHH1_9BACT</name>
<sequence length="265" mass="30092">MNHPGLLRPWKLSDLTYGLVKDFRYEVAVLPLGATEPHNLHLPYSMDTREADLVGEMICEAAWNQGAKVILLPTLPYGTQTNQRGFPFALNLNPTTIFRVLEDLVESLVTQGILKIVLLNSHGGNDLKPFLREMYGKTPAHLFLCNWYTVFRDVYHQIFQHPDDHAGEMETSLALAYWPELVLRREDGQLAADEGRPRPCRFEAVNRGWVSITRPWHLLTTNAGAGYPHEATAEKGRRVMEVLVERLAAFLVELSQSPLDDTFPF</sequence>
<dbReference type="InterPro" id="IPR024087">
    <property type="entry name" value="Creatininase-like_sf"/>
</dbReference>
<evidence type="ECO:0000256" key="5">
    <source>
        <dbReference type="ARBA" id="ARBA00024029"/>
    </source>
</evidence>
<dbReference type="SUPFAM" id="SSF102215">
    <property type="entry name" value="Creatininase"/>
    <property type="match status" value="1"/>
</dbReference>
<dbReference type="GO" id="GO:0009231">
    <property type="term" value="P:riboflavin biosynthetic process"/>
    <property type="evidence" value="ECO:0007669"/>
    <property type="project" value="TreeGrafter"/>
</dbReference>
<dbReference type="InterPro" id="IPR003785">
    <property type="entry name" value="Creatininase/forma_Hydrolase"/>
</dbReference>
<dbReference type="GO" id="GO:0047789">
    <property type="term" value="F:creatininase activity"/>
    <property type="evidence" value="ECO:0007669"/>
    <property type="project" value="UniProtKB-EC"/>
</dbReference>
<organism evidence="6 7">
    <name type="scientific">Thermogutta terrifontis</name>
    <dbReference type="NCBI Taxonomy" id="1331910"/>
    <lineage>
        <taxon>Bacteria</taxon>
        <taxon>Pseudomonadati</taxon>
        <taxon>Planctomycetota</taxon>
        <taxon>Planctomycetia</taxon>
        <taxon>Pirellulales</taxon>
        <taxon>Thermoguttaceae</taxon>
        <taxon>Thermogutta</taxon>
    </lineage>
</organism>
<dbReference type="AlphaFoldDB" id="A0A286RHH1"/>
<comment type="cofactor">
    <cofactor evidence="1">
        <name>Zn(2+)</name>
        <dbReference type="ChEBI" id="CHEBI:29105"/>
    </cofactor>
</comment>
<dbReference type="KEGG" id="ttf:THTE_2798"/>
<dbReference type="GO" id="GO:0046872">
    <property type="term" value="F:metal ion binding"/>
    <property type="evidence" value="ECO:0007669"/>
    <property type="project" value="UniProtKB-KW"/>
</dbReference>
<dbReference type="Gene3D" id="3.40.50.10310">
    <property type="entry name" value="Creatininase"/>
    <property type="match status" value="1"/>
</dbReference>